<proteinExistence type="predicted"/>
<dbReference type="InterPro" id="IPR009241">
    <property type="entry name" value="HigB-like"/>
</dbReference>
<dbReference type="Pfam" id="PF05973">
    <property type="entry name" value="Gp49"/>
    <property type="match status" value="1"/>
</dbReference>
<name>A0AA43IYZ7_PSESX</name>
<dbReference type="AlphaFoldDB" id="A0AA43IYZ7"/>
<sequence length="128" mass="14586">MSWKPQSCSLLINRVSDALGVNVQFPEPKQVRFVDCNLNDFDPKARQRAGYQIDLIQHGEEPFDWKPMASVGPGVREIRVKGKNGAFRVFYVVNRPEAIYVLHAFKKTTRKTEKRDIGLAKARLKSLG</sequence>
<evidence type="ECO:0000313" key="1">
    <source>
        <dbReference type="EMBL" id="MDH4625595.1"/>
    </source>
</evidence>
<dbReference type="Proteomes" id="UP001162155">
    <property type="component" value="Unassembled WGS sequence"/>
</dbReference>
<organism evidence="1 2">
    <name type="scientific">Pseudomonas syringae pv. papulans</name>
    <dbReference type="NCBI Taxonomy" id="83963"/>
    <lineage>
        <taxon>Bacteria</taxon>
        <taxon>Pseudomonadati</taxon>
        <taxon>Pseudomonadota</taxon>
        <taxon>Gammaproteobacteria</taxon>
        <taxon>Pseudomonadales</taxon>
        <taxon>Pseudomonadaceae</taxon>
        <taxon>Pseudomonas</taxon>
        <taxon>Pseudomonas syringae</taxon>
    </lineage>
</organism>
<gene>
    <name evidence="1" type="ORF">JW322_28465</name>
</gene>
<comment type="caution">
    <text evidence="1">The sequence shown here is derived from an EMBL/GenBank/DDBJ whole genome shotgun (WGS) entry which is preliminary data.</text>
</comment>
<accession>A0AA43IYZ7</accession>
<dbReference type="EMBL" id="JAFFRZ010000002">
    <property type="protein sequence ID" value="MDH4625595.1"/>
    <property type="molecule type" value="Genomic_DNA"/>
</dbReference>
<evidence type="ECO:0000313" key="2">
    <source>
        <dbReference type="Proteomes" id="UP001162155"/>
    </source>
</evidence>
<reference evidence="1" key="1">
    <citation type="submission" date="2021-02" db="EMBL/GenBank/DDBJ databases">
        <title>Genome analysis of blister spot of apple pathogen from New York area.</title>
        <authorList>
            <person name="Kandel P."/>
            <person name="Hockett K.L."/>
            <person name="Santander R."/>
            <person name="Acimovic S."/>
        </authorList>
    </citation>
    <scope>NUCLEOTIDE SEQUENCE</scope>
    <source>
        <strain evidence="1">PSP1</strain>
    </source>
</reference>
<protein>
    <submittedName>
        <fullName evidence="1">Type II toxin-antitoxin system RelE/ParE family toxin</fullName>
    </submittedName>
</protein>